<sequence>MTDQQHSPYKSTGGLQRVFRAWRYSLQGLGAALKYEAAFRQEVALVVILVPAAVWLGRDTTEVLLLLFSMLLVLVVELLNSAVEALADALSVETHPLLGRAKDLGSAAVMLSLLFSAGLWIHVLAGRLLG</sequence>
<comment type="catalytic activity">
    <reaction evidence="24">
        <text>a 1,2-diacyl-sn-glycerol + ATP = a 1,2-diacyl-sn-glycero-3-phosphate + ADP + H(+)</text>
        <dbReference type="Rhea" id="RHEA:10272"/>
        <dbReference type="ChEBI" id="CHEBI:15378"/>
        <dbReference type="ChEBI" id="CHEBI:17815"/>
        <dbReference type="ChEBI" id="CHEBI:30616"/>
        <dbReference type="ChEBI" id="CHEBI:58608"/>
        <dbReference type="ChEBI" id="CHEBI:456216"/>
        <dbReference type="EC" id="2.7.1.107"/>
    </reaction>
</comment>
<dbReference type="InterPro" id="IPR000829">
    <property type="entry name" value="DAGK"/>
</dbReference>
<evidence type="ECO:0000256" key="8">
    <source>
        <dbReference type="ARBA" id="ARBA00022679"/>
    </source>
</evidence>
<dbReference type="PANTHER" id="PTHR34299:SF1">
    <property type="entry name" value="DIACYLGLYCEROL KINASE"/>
    <property type="match status" value="1"/>
</dbReference>
<keyword evidence="12 24" id="KW-0418">Kinase</keyword>
<keyword evidence="13 22" id="KW-0067">ATP-binding</keyword>
<dbReference type="RefSeq" id="WP_130362181.1">
    <property type="nucleotide sequence ID" value="NZ_SGXC01000004.1"/>
</dbReference>
<evidence type="ECO:0000256" key="24">
    <source>
        <dbReference type="RuleBase" id="RU363065"/>
    </source>
</evidence>
<dbReference type="GO" id="GO:0006654">
    <property type="term" value="P:phosphatidic acid biosynthetic process"/>
    <property type="evidence" value="ECO:0007669"/>
    <property type="project" value="InterPro"/>
</dbReference>
<keyword evidence="6" id="KW-0444">Lipid biosynthesis</keyword>
<dbReference type="GO" id="GO:0005524">
    <property type="term" value="F:ATP binding"/>
    <property type="evidence" value="ECO:0007669"/>
    <property type="project" value="UniProtKB-KW"/>
</dbReference>
<evidence type="ECO:0000256" key="22">
    <source>
        <dbReference type="PIRSR" id="PIRSR600829-3"/>
    </source>
</evidence>
<evidence type="ECO:0000256" key="6">
    <source>
        <dbReference type="ARBA" id="ARBA00022516"/>
    </source>
</evidence>
<feature type="transmembrane region" description="Helical" evidence="24">
    <location>
        <begin position="63"/>
        <end position="87"/>
    </location>
</feature>
<evidence type="ECO:0000256" key="10">
    <source>
        <dbReference type="ARBA" id="ARBA00022723"/>
    </source>
</evidence>
<evidence type="ECO:0000256" key="15">
    <source>
        <dbReference type="ARBA" id="ARBA00022989"/>
    </source>
</evidence>
<feature type="binding site" evidence="22">
    <location>
        <position position="84"/>
    </location>
    <ligand>
        <name>ATP</name>
        <dbReference type="ChEBI" id="CHEBI:30616"/>
    </ligand>
</feature>
<reference evidence="25 26" key="1">
    <citation type="submission" date="2019-02" db="EMBL/GenBank/DDBJ databases">
        <title>Genomic Encyclopedia of Type Strains, Phase IV (KMG-IV): sequencing the most valuable type-strain genomes for metagenomic binning, comparative biology and taxonomic classification.</title>
        <authorList>
            <person name="Goeker M."/>
        </authorList>
    </citation>
    <scope>NUCLEOTIDE SEQUENCE [LARGE SCALE GENOMIC DNA]</scope>
    <source>
        <strain evidence="25 26">K24</strain>
    </source>
</reference>
<feature type="transmembrane region" description="Helical" evidence="24">
    <location>
        <begin position="38"/>
        <end position="56"/>
    </location>
</feature>
<evidence type="ECO:0000256" key="20">
    <source>
        <dbReference type="PIRSR" id="PIRSR600829-1"/>
    </source>
</evidence>
<evidence type="ECO:0000256" key="3">
    <source>
        <dbReference type="ARBA" id="ARBA00012133"/>
    </source>
</evidence>
<feature type="binding site" evidence="21">
    <location>
        <position position="17"/>
    </location>
    <ligand>
        <name>substrate</name>
    </ligand>
</feature>
<keyword evidence="19 24" id="KW-1208">Phospholipid metabolism</keyword>
<evidence type="ECO:0000313" key="26">
    <source>
        <dbReference type="Proteomes" id="UP000292445"/>
    </source>
</evidence>
<feature type="binding site" evidence="22">
    <location>
        <begin position="102"/>
        <end position="103"/>
    </location>
    <ligand>
        <name>ATP</name>
        <dbReference type="ChEBI" id="CHEBI:30616"/>
    </ligand>
</feature>
<comment type="similarity">
    <text evidence="2 24">Belongs to the bacterial diacylglycerol kinase family.</text>
</comment>
<feature type="binding site" evidence="21">
    <location>
        <begin position="38"/>
        <end position="42"/>
    </location>
    <ligand>
        <name>substrate</name>
    </ligand>
</feature>
<keyword evidence="5" id="KW-1003">Cell membrane</keyword>
<dbReference type="Pfam" id="PF01219">
    <property type="entry name" value="DAGK_prokar"/>
    <property type="match status" value="1"/>
</dbReference>
<evidence type="ECO:0000256" key="5">
    <source>
        <dbReference type="ARBA" id="ARBA00022475"/>
    </source>
</evidence>
<keyword evidence="8 24" id="KW-0808">Transferase</keyword>
<evidence type="ECO:0000256" key="19">
    <source>
        <dbReference type="ARBA" id="ARBA00023264"/>
    </source>
</evidence>
<keyword evidence="9 24" id="KW-0812">Transmembrane</keyword>
<evidence type="ECO:0000256" key="9">
    <source>
        <dbReference type="ARBA" id="ARBA00022692"/>
    </source>
</evidence>
<gene>
    <name evidence="25" type="ORF">EV675_5865</name>
</gene>
<feature type="binding site" evidence="22">
    <location>
        <position position="24"/>
    </location>
    <ligand>
        <name>ATP</name>
        <dbReference type="ChEBI" id="CHEBI:30616"/>
    </ligand>
</feature>
<feature type="transmembrane region" description="Helical" evidence="24">
    <location>
        <begin position="107"/>
        <end position="129"/>
    </location>
</feature>
<feature type="binding site" evidence="23">
    <location>
        <position position="84"/>
    </location>
    <ligand>
        <name>a divalent metal cation</name>
        <dbReference type="ChEBI" id="CHEBI:60240"/>
    </ligand>
</feature>
<evidence type="ECO:0000256" key="1">
    <source>
        <dbReference type="ARBA" id="ARBA00004429"/>
    </source>
</evidence>
<dbReference type="CDD" id="cd14264">
    <property type="entry name" value="DAGK_IM"/>
    <property type="match status" value="1"/>
</dbReference>
<comment type="caution">
    <text evidence="25">The sequence shown here is derived from an EMBL/GenBank/DDBJ whole genome shotgun (WGS) entry which is preliminary data.</text>
</comment>
<keyword evidence="11 22" id="KW-0547">Nucleotide-binding</keyword>
<dbReference type="GO" id="GO:0004143">
    <property type="term" value="F:ATP-dependent diacylglycerol kinase activity"/>
    <property type="evidence" value="ECO:0007669"/>
    <property type="project" value="UniProtKB-EC"/>
</dbReference>
<evidence type="ECO:0000256" key="13">
    <source>
        <dbReference type="ARBA" id="ARBA00022840"/>
    </source>
</evidence>
<comment type="subcellular location">
    <subcellularLocation>
        <location evidence="1 24">Cell inner membrane</location>
        <topology evidence="1 24">Multi-pass membrane protein</topology>
    </subcellularLocation>
</comment>
<dbReference type="OrthoDB" id="9796011at2"/>
<comment type="function">
    <text evidence="24">Catalyzes the ATP-dependent phosphorylation of sn-l,2-diacylglycerol (DAG) to phosphatidic acid. Involved in the recycling of diacylglycerol produced as a by-product during membrane-derived oligosaccharide (MDO) biosynthesis.</text>
</comment>
<evidence type="ECO:0000256" key="21">
    <source>
        <dbReference type="PIRSR" id="PIRSR600829-2"/>
    </source>
</evidence>
<feature type="active site" description="Proton acceptor" evidence="20">
    <location>
        <position position="77"/>
    </location>
</feature>
<dbReference type="AlphaFoldDB" id="A0A4Q7N6Z0"/>
<accession>A0A4Q7N6Z0</accession>
<protein>
    <recommendedName>
        <fullName evidence="4 24">Diacylglycerol kinase</fullName>
        <ecNumber evidence="3 24">2.7.1.107</ecNumber>
    </recommendedName>
</protein>
<feature type="binding site" evidence="22">
    <location>
        <position position="36"/>
    </location>
    <ligand>
        <name>ATP</name>
        <dbReference type="ChEBI" id="CHEBI:30616"/>
    </ligand>
</feature>
<evidence type="ECO:0000256" key="2">
    <source>
        <dbReference type="ARBA" id="ARBA00005967"/>
    </source>
</evidence>
<feature type="binding site" evidence="22">
    <location>
        <position position="17"/>
    </location>
    <ligand>
        <name>ATP</name>
        <dbReference type="ChEBI" id="CHEBI:30616"/>
    </ligand>
</feature>
<keyword evidence="16 24" id="KW-0443">Lipid metabolism</keyword>
<keyword evidence="26" id="KW-1185">Reference proteome</keyword>
<organism evidence="25 26">
    <name type="scientific">Pigmentiphaga kullae</name>
    <dbReference type="NCBI Taxonomy" id="151784"/>
    <lineage>
        <taxon>Bacteria</taxon>
        <taxon>Pseudomonadati</taxon>
        <taxon>Pseudomonadota</taxon>
        <taxon>Betaproteobacteria</taxon>
        <taxon>Burkholderiales</taxon>
        <taxon>Alcaligenaceae</taxon>
        <taxon>Pigmentiphaga</taxon>
    </lineage>
</organism>
<evidence type="ECO:0000256" key="4">
    <source>
        <dbReference type="ARBA" id="ARBA00017575"/>
    </source>
</evidence>
<evidence type="ECO:0000256" key="16">
    <source>
        <dbReference type="ARBA" id="ARBA00023098"/>
    </source>
</evidence>
<keyword evidence="18" id="KW-0594">Phospholipid biosynthesis</keyword>
<dbReference type="PANTHER" id="PTHR34299">
    <property type="entry name" value="DIACYLGLYCEROL KINASE"/>
    <property type="match status" value="1"/>
</dbReference>
<evidence type="ECO:0000256" key="14">
    <source>
        <dbReference type="ARBA" id="ARBA00022842"/>
    </source>
</evidence>
<feature type="binding site" evidence="21">
    <location>
        <position position="106"/>
    </location>
    <ligand>
        <name>substrate</name>
    </ligand>
</feature>
<dbReference type="InterPro" id="IPR033718">
    <property type="entry name" value="DAGK_prok"/>
</dbReference>
<keyword evidence="15 24" id="KW-1133">Transmembrane helix</keyword>
<comment type="cofactor">
    <cofactor evidence="23">
        <name>Mg(2+)</name>
        <dbReference type="ChEBI" id="CHEBI:18420"/>
    </cofactor>
    <text evidence="23">Mn(2+), Zn(2+), Cd(2+) and Co(2+) support activity to lesser extents.</text>
</comment>
<proteinExistence type="inferred from homology"/>
<evidence type="ECO:0000256" key="23">
    <source>
        <dbReference type="PIRSR" id="PIRSR600829-4"/>
    </source>
</evidence>
<evidence type="ECO:0000313" key="25">
    <source>
        <dbReference type="EMBL" id="RZS77137.1"/>
    </source>
</evidence>
<evidence type="ECO:0000256" key="18">
    <source>
        <dbReference type="ARBA" id="ARBA00023209"/>
    </source>
</evidence>
<keyword evidence="10 23" id="KW-0479">Metal-binding</keyword>
<dbReference type="EMBL" id="SGXC01000004">
    <property type="protein sequence ID" value="RZS77137.1"/>
    <property type="molecule type" value="Genomic_DNA"/>
</dbReference>
<dbReference type="GO" id="GO:0005886">
    <property type="term" value="C:plasma membrane"/>
    <property type="evidence" value="ECO:0007669"/>
    <property type="project" value="UniProtKB-SubCell"/>
</dbReference>
<keyword evidence="14 23" id="KW-0460">Magnesium</keyword>
<dbReference type="InterPro" id="IPR036945">
    <property type="entry name" value="DAGK_sf"/>
</dbReference>
<evidence type="ECO:0000256" key="11">
    <source>
        <dbReference type="ARBA" id="ARBA00022741"/>
    </source>
</evidence>
<dbReference type="EC" id="2.7.1.107" evidence="3 24"/>
<feature type="binding site" evidence="22">
    <location>
        <begin position="93"/>
        <end position="95"/>
    </location>
    <ligand>
        <name>ATP</name>
        <dbReference type="ChEBI" id="CHEBI:30616"/>
    </ligand>
</feature>
<feature type="binding site" evidence="21">
    <location>
        <position position="77"/>
    </location>
    <ligand>
        <name>substrate</name>
    </ligand>
</feature>
<evidence type="ECO:0000256" key="17">
    <source>
        <dbReference type="ARBA" id="ARBA00023136"/>
    </source>
</evidence>
<keyword evidence="17 24" id="KW-0472">Membrane</keyword>
<evidence type="ECO:0000256" key="12">
    <source>
        <dbReference type="ARBA" id="ARBA00022777"/>
    </source>
</evidence>
<dbReference type="GO" id="GO:0046872">
    <property type="term" value="F:metal ion binding"/>
    <property type="evidence" value="ECO:0007669"/>
    <property type="project" value="UniProtKB-KW"/>
</dbReference>
<dbReference type="Proteomes" id="UP000292445">
    <property type="component" value="Unassembled WGS sequence"/>
</dbReference>
<keyword evidence="7 24" id="KW-0997">Cell inner membrane</keyword>
<evidence type="ECO:0000256" key="7">
    <source>
        <dbReference type="ARBA" id="ARBA00022519"/>
    </source>
</evidence>
<dbReference type="Gene3D" id="1.10.287.3610">
    <property type="match status" value="1"/>
</dbReference>
<name>A0A4Q7N6Z0_9BURK</name>
<feature type="binding site" evidence="23">
    <location>
        <position position="36"/>
    </location>
    <ligand>
        <name>a divalent metal cation</name>
        <dbReference type="ChEBI" id="CHEBI:60240"/>
    </ligand>
</feature>